<keyword evidence="1" id="KW-0547">Nucleotide-binding</keyword>
<feature type="domain" description="Asparagine synthetase" evidence="3">
    <location>
        <begin position="1"/>
        <end position="41"/>
    </location>
</feature>
<evidence type="ECO:0000259" key="3">
    <source>
        <dbReference type="Pfam" id="PF00733"/>
    </source>
</evidence>
<dbReference type="EMBL" id="FNVP01000022">
    <property type="protein sequence ID" value="SEG52058.1"/>
    <property type="molecule type" value="Genomic_DNA"/>
</dbReference>
<dbReference type="SUPFAM" id="SSF52402">
    <property type="entry name" value="Adenine nucleotide alpha hydrolases-like"/>
    <property type="match status" value="1"/>
</dbReference>
<dbReference type="Proteomes" id="UP000236737">
    <property type="component" value="Unassembled WGS sequence"/>
</dbReference>
<accession>A0A1H6ATW6</accession>
<dbReference type="InterPro" id="IPR050795">
    <property type="entry name" value="Asn_Synthetase"/>
</dbReference>
<protein>
    <submittedName>
        <fullName evidence="4">Asparagine synthase</fullName>
    </submittedName>
</protein>
<dbReference type="GO" id="GO:0005524">
    <property type="term" value="F:ATP binding"/>
    <property type="evidence" value="ECO:0007669"/>
    <property type="project" value="UniProtKB-KW"/>
</dbReference>
<gene>
    <name evidence="4" type="ORF">SAMN04488130_1223</name>
</gene>
<dbReference type="GO" id="GO:0006529">
    <property type="term" value="P:asparagine biosynthetic process"/>
    <property type="evidence" value="ECO:0007669"/>
    <property type="project" value="InterPro"/>
</dbReference>
<dbReference type="GO" id="GO:0005829">
    <property type="term" value="C:cytosol"/>
    <property type="evidence" value="ECO:0007669"/>
    <property type="project" value="TreeGrafter"/>
</dbReference>
<sequence length="46" mass="5340">MYFLSKAITDLEIKMVLSGEGADEIFGEYLYFRNAPTVEDYQKETI</sequence>
<dbReference type="InterPro" id="IPR001962">
    <property type="entry name" value="Asn_synthase"/>
</dbReference>
<evidence type="ECO:0000256" key="1">
    <source>
        <dbReference type="ARBA" id="ARBA00022741"/>
    </source>
</evidence>
<keyword evidence="2" id="KW-0067">ATP-binding</keyword>
<dbReference type="InterPro" id="IPR014729">
    <property type="entry name" value="Rossmann-like_a/b/a_fold"/>
</dbReference>
<dbReference type="Gene3D" id="3.40.50.620">
    <property type="entry name" value="HUPs"/>
    <property type="match status" value="1"/>
</dbReference>
<organism evidence="4 5">
    <name type="scientific">Flavobacterium urumqiense</name>
    <dbReference type="NCBI Taxonomy" id="935224"/>
    <lineage>
        <taxon>Bacteria</taxon>
        <taxon>Pseudomonadati</taxon>
        <taxon>Bacteroidota</taxon>
        <taxon>Flavobacteriia</taxon>
        <taxon>Flavobacteriales</taxon>
        <taxon>Flavobacteriaceae</taxon>
        <taxon>Flavobacterium</taxon>
    </lineage>
</organism>
<reference evidence="5" key="1">
    <citation type="submission" date="2016-10" db="EMBL/GenBank/DDBJ databases">
        <authorList>
            <person name="Varghese N."/>
            <person name="Submissions S."/>
        </authorList>
    </citation>
    <scope>NUCLEOTIDE SEQUENCE [LARGE SCALE GENOMIC DNA]</scope>
    <source>
        <strain evidence="5">CGMCC 1.9230</strain>
    </source>
</reference>
<dbReference type="Pfam" id="PF00733">
    <property type="entry name" value="Asn_synthase"/>
    <property type="match status" value="1"/>
</dbReference>
<evidence type="ECO:0000313" key="4">
    <source>
        <dbReference type="EMBL" id="SEG52058.1"/>
    </source>
</evidence>
<dbReference type="GO" id="GO:0004066">
    <property type="term" value="F:asparagine synthase (glutamine-hydrolyzing) activity"/>
    <property type="evidence" value="ECO:0007669"/>
    <property type="project" value="InterPro"/>
</dbReference>
<dbReference type="PANTHER" id="PTHR11772">
    <property type="entry name" value="ASPARAGINE SYNTHETASE"/>
    <property type="match status" value="1"/>
</dbReference>
<proteinExistence type="predicted"/>
<dbReference type="PANTHER" id="PTHR11772:SF2">
    <property type="entry name" value="ASPARAGINE SYNTHETASE [GLUTAMINE-HYDROLYZING]"/>
    <property type="match status" value="1"/>
</dbReference>
<dbReference type="AlphaFoldDB" id="A0A1H6ATW6"/>
<evidence type="ECO:0000313" key="5">
    <source>
        <dbReference type="Proteomes" id="UP000236737"/>
    </source>
</evidence>
<evidence type="ECO:0000256" key="2">
    <source>
        <dbReference type="ARBA" id="ARBA00022840"/>
    </source>
</evidence>
<name>A0A1H6ATW6_9FLAO</name>
<keyword evidence="5" id="KW-1185">Reference proteome</keyword>